<dbReference type="Proteomes" id="UP000256269">
    <property type="component" value="Unassembled WGS sequence"/>
</dbReference>
<evidence type="ECO:0000256" key="3">
    <source>
        <dbReference type="ARBA" id="ARBA00023163"/>
    </source>
</evidence>
<dbReference type="GO" id="GO:0000976">
    <property type="term" value="F:transcription cis-regulatory region binding"/>
    <property type="evidence" value="ECO:0007669"/>
    <property type="project" value="TreeGrafter"/>
</dbReference>
<comment type="caution">
    <text evidence="7">The sequence shown here is derived from an EMBL/GenBank/DDBJ whole genome shotgun (WGS) entry which is preliminary data.</text>
</comment>
<evidence type="ECO:0000256" key="1">
    <source>
        <dbReference type="ARBA" id="ARBA00023015"/>
    </source>
</evidence>
<gene>
    <name evidence="7" type="ORF">BCF44_108449</name>
</gene>
<keyword evidence="8" id="KW-1185">Reference proteome</keyword>
<dbReference type="PANTHER" id="PTHR30055:SF234">
    <property type="entry name" value="HTH-TYPE TRANSCRIPTIONAL REGULATOR BETI"/>
    <property type="match status" value="1"/>
</dbReference>
<evidence type="ECO:0000256" key="4">
    <source>
        <dbReference type="PROSITE-ProRule" id="PRU00335"/>
    </source>
</evidence>
<dbReference type="SUPFAM" id="SSF46689">
    <property type="entry name" value="Homeodomain-like"/>
    <property type="match status" value="1"/>
</dbReference>
<sequence>MVQEGSLARRHNDAPGLPRGRSSLPADEVRAKQRERLLHATVAAVAAAGYHNITVADIVRGARVSKAAFYAHFRDKEDCFLATTAYGGNLMVDAIVGATRSLPAGAPAAEILRVACRTFLRFLADEPAFARVFYVDMPTAGAGAVDRLDAAQHRFAELNRTWHRHALSRHPDWPTVPYDAYLALAGATTELVSVRVRHDRAAELPALEDTLVALHLAVLAGRTWGA</sequence>
<evidence type="ECO:0000256" key="5">
    <source>
        <dbReference type="SAM" id="MobiDB-lite"/>
    </source>
</evidence>
<organism evidence="7 8">
    <name type="scientific">Kutzneria buriramensis</name>
    <dbReference type="NCBI Taxonomy" id="1045776"/>
    <lineage>
        <taxon>Bacteria</taxon>
        <taxon>Bacillati</taxon>
        <taxon>Actinomycetota</taxon>
        <taxon>Actinomycetes</taxon>
        <taxon>Pseudonocardiales</taxon>
        <taxon>Pseudonocardiaceae</taxon>
        <taxon>Kutzneria</taxon>
    </lineage>
</organism>
<keyword evidence="3" id="KW-0804">Transcription</keyword>
<dbReference type="InterPro" id="IPR050109">
    <property type="entry name" value="HTH-type_TetR-like_transc_reg"/>
</dbReference>
<dbReference type="InterPro" id="IPR009057">
    <property type="entry name" value="Homeodomain-like_sf"/>
</dbReference>
<feature type="region of interest" description="Disordered" evidence="5">
    <location>
        <begin position="1"/>
        <end position="28"/>
    </location>
</feature>
<feature type="DNA-binding region" description="H-T-H motif" evidence="4">
    <location>
        <begin position="54"/>
        <end position="73"/>
    </location>
</feature>
<dbReference type="PANTHER" id="PTHR30055">
    <property type="entry name" value="HTH-TYPE TRANSCRIPTIONAL REGULATOR RUTR"/>
    <property type="match status" value="1"/>
</dbReference>
<evidence type="ECO:0000313" key="7">
    <source>
        <dbReference type="EMBL" id="REH44968.1"/>
    </source>
</evidence>
<dbReference type="RefSeq" id="WP_170217731.1">
    <property type="nucleotide sequence ID" value="NZ_CP144375.1"/>
</dbReference>
<name>A0A3E0HGU4_9PSEU</name>
<accession>A0A3E0HGU4</accession>
<dbReference type="Pfam" id="PF00440">
    <property type="entry name" value="TetR_N"/>
    <property type="match status" value="1"/>
</dbReference>
<dbReference type="InterPro" id="IPR001647">
    <property type="entry name" value="HTH_TetR"/>
</dbReference>
<evidence type="ECO:0000313" key="8">
    <source>
        <dbReference type="Proteomes" id="UP000256269"/>
    </source>
</evidence>
<evidence type="ECO:0000256" key="2">
    <source>
        <dbReference type="ARBA" id="ARBA00023125"/>
    </source>
</evidence>
<reference evidence="7 8" key="1">
    <citation type="submission" date="2018-08" db="EMBL/GenBank/DDBJ databases">
        <title>Genomic Encyclopedia of Archaeal and Bacterial Type Strains, Phase II (KMG-II): from individual species to whole genera.</title>
        <authorList>
            <person name="Goeker M."/>
        </authorList>
    </citation>
    <scope>NUCLEOTIDE SEQUENCE [LARGE SCALE GENOMIC DNA]</scope>
    <source>
        <strain evidence="7 8">DSM 45791</strain>
    </source>
</reference>
<dbReference type="Gene3D" id="1.10.357.10">
    <property type="entry name" value="Tetracycline Repressor, domain 2"/>
    <property type="match status" value="1"/>
</dbReference>
<protein>
    <submittedName>
        <fullName evidence="7">AcrR family transcriptional regulator</fullName>
    </submittedName>
</protein>
<keyword evidence="1" id="KW-0805">Transcription regulation</keyword>
<dbReference type="EMBL" id="QUNO01000008">
    <property type="protein sequence ID" value="REH44968.1"/>
    <property type="molecule type" value="Genomic_DNA"/>
</dbReference>
<dbReference type="PROSITE" id="PS50977">
    <property type="entry name" value="HTH_TETR_2"/>
    <property type="match status" value="1"/>
</dbReference>
<evidence type="ECO:0000259" key="6">
    <source>
        <dbReference type="PROSITE" id="PS50977"/>
    </source>
</evidence>
<dbReference type="AlphaFoldDB" id="A0A3E0HGU4"/>
<proteinExistence type="predicted"/>
<keyword evidence="2 4" id="KW-0238">DNA-binding</keyword>
<dbReference type="GO" id="GO:0003700">
    <property type="term" value="F:DNA-binding transcription factor activity"/>
    <property type="evidence" value="ECO:0007669"/>
    <property type="project" value="TreeGrafter"/>
</dbReference>
<feature type="domain" description="HTH tetR-type" evidence="6">
    <location>
        <begin position="31"/>
        <end position="91"/>
    </location>
</feature>